<sequence>MQLLSAFGLLGTPHPFAPTENGGVPVDVGFPWLDGAHRRVPAAAWGVGIGLLAGLTAASRLSRSQAQRRTPVLEVSGLSAEVVASGSRILDNFSLSVYEGELHVLMGPNGCGKSTLAKVLAGHPDYVVTGGSIKLHGNEIRDWGVEDRSRQGLFLALQAPPEVPGVPCDGSCILQGSGRGSDADTSS</sequence>
<evidence type="ECO:0000313" key="4">
    <source>
        <dbReference type="EMBL" id="CAE0614989.1"/>
    </source>
</evidence>
<dbReference type="GO" id="GO:0016887">
    <property type="term" value="F:ATP hydrolysis activity"/>
    <property type="evidence" value="ECO:0007669"/>
    <property type="project" value="InterPro"/>
</dbReference>
<reference evidence="4" key="1">
    <citation type="submission" date="2021-01" db="EMBL/GenBank/DDBJ databases">
        <authorList>
            <person name="Corre E."/>
            <person name="Pelletier E."/>
            <person name="Niang G."/>
            <person name="Scheremetjew M."/>
            <person name="Finn R."/>
            <person name="Kale V."/>
            <person name="Holt S."/>
            <person name="Cochrane G."/>
            <person name="Meng A."/>
            <person name="Brown T."/>
            <person name="Cohen L."/>
        </authorList>
    </citation>
    <scope>NUCLEOTIDE SEQUENCE</scope>
    <source>
        <strain evidence="4">CCMP1795</strain>
    </source>
</reference>
<organism evidence="4">
    <name type="scientific">Oxyrrhis marina</name>
    <name type="common">Dinoflagellate</name>
    <dbReference type="NCBI Taxonomy" id="2969"/>
    <lineage>
        <taxon>Eukaryota</taxon>
        <taxon>Sar</taxon>
        <taxon>Alveolata</taxon>
        <taxon>Dinophyceae</taxon>
        <taxon>Oxyrrhinales</taxon>
        <taxon>Oxyrrhinaceae</taxon>
        <taxon>Oxyrrhis</taxon>
    </lineage>
</organism>
<feature type="domain" description="ABC transporter" evidence="3">
    <location>
        <begin position="90"/>
        <end position="148"/>
    </location>
</feature>
<evidence type="ECO:0000256" key="2">
    <source>
        <dbReference type="ARBA" id="ARBA00022840"/>
    </source>
</evidence>
<dbReference type="Pfam" id="PF00005">
    <property type="entry name" value="ABC_tran"/>
    <property type="match status" value="1"/>
</dbReference>
<dbReference type="GO" id="GO:0005524">
    <property type="term" value="F:ATP binding"/>
    <property type="evidence" value="ECO:0007669"/>
    <property type="project" value="UniProtKB-KW"/>
</dbReference>
<dbReference type="InterPro" id="IPR003439">
    <property type="entry name" value="ABC_transporter-like_ATP-bd"/>
</dbReference>
<keyword evidence="1" id="KW-0547">Nucleotide-binding</keyword>
<keyword evidence="2" id="KW-0067">ATP-binding</keyword>
<dbReference type="SUPFAM" id="SSF52540">
    <property type="entry name" value="P-loop containing nucleoside triphosphate hydrolases"/>
    <property type="match status" value="1"/>
</dbReference>
<dbReference type="InterPro" id="IPR027417">
    <property type="entry name" value="P-loop_NTPase"/>
</dbReference>
<proteinExistence type="predicted"/>
<evidence type="ECO:0000256" key="1">
    <source>
        <dbReference type="ARBA" id="ARBA00022741"/>
    </source>
</evidence>
<name>A0A6U9JAA2_OXYMA</name>
<dbReference type="Gene3D" id="3.40.50.300">
    <property type="entry name" value="P-loop containing nucleotide triphosphate hydrolases"/>
    <property type="match status" value="1"/>
</dbReference>
<evidence type="ECO:0000259" key="3">
    <source>
        <dbReference type="Pfam" id="PF00005"/>
    </source>
</evidence>
<dbReference type="AlphaFoldDB" id="A0A6U9JAA2"/>
<dbReference type="EMBL" id="HBIT01002157">
    <property type="protein sequence ID" value="CAE0614990.1"/>
    <property type="molecule type" value="Transcribed_RNA"/>
</dbReference>
<protein>
    <recommendedName>
        <fullName evidence="3">ABC transporter domain-containing protein</fullName>
    </recommendedName>
</protein>
<dbReference type="PANTHER" id="PTHR43204">
    <property type="entry name" value="ABC TRANSPORTER I FAMILY MEMBER 6, CHLOROPLASTIC"/>
    <property type="match status" value="1"/>
</dbReference>
<dbReference type="InterPro" id="IPR010230">
    <property type="entry name" value="FeS-cluster_ATPase_SufC"/>
</dbReference>
<dbReference type="PANTHER" id="PTHR43204:SF1">
    <property type="entry name" value="ABC TRANSPORTER I FAMILY MEMBER 6, CHLOROPLASTIC"/>
    <property type="match status" value="1"/>
</dbReference>
<dbReference type="EMBL" id="HBIT01002156">
    <property type="protein sequence ID" value="CAE0614989.1"/>
    <property type="molecule type" value="Transcribed_RNA"/>
</dbReference>
<accession>A0A6U9JAA2</accession>
<evidence type="ECO:0000313" key="5">
    <source>
        <dbReference type="EMBL" id="CAE0614990.1"/>
    </source>
</evidence>
<gene>
    <name evidence="4" type="ORF">OMAR00292_LOCUS864</name>
    <name evidence="5" type="ORF">OMAR00292_LOCUS865</name>
</gene>